<organism evidence="1">
    <name type="scientific">marine sediment metagenome</name>
    <dbReference type="NCBI Taxonomy" id="412755"/>
    <lineage>
        <taxon>unclassified sequences</taxon>
        <taxon>metagenomes</taxon>
        <taxon>ecological metagenomes</taxon>
    </lineage>
</organism>
<evidence type="ECO:0000313" key="1">
    <source>
        <dbReference type="EMBL" id="GAH30947.1"/>
    </source>
</evidence>
<sequence>YKGVWNKARKKVAVVKSLFVRLLTDPDKPESWKEVDPWLVHGEQFCTGSKVRYKYTVGKGRAPP</sequence>
<dbReference type="AlphaFoldDB" id="X1EEB9"/>
<dbReference type="EMBL" id="BARU01001365">
    <property type="protein sequence ID" value="GAH30947.1"/>
    <property type="molecule type" value="Genomic_DNA"/>
</dbReference>
<accession>X1EEB9</accession>
<protein>
    <submittedName>
        <fullName evidence="1">Uncharacterized protein</fullName>
    </submittedName>
</protein>
<comment type="caution">
    <text evidence="1">The sequence shown here is derived from an EMBL/GenBank/DDBJ whole genome shotgun (WGS) entry which is preliminary data.</text>
</comment>
<gene>
    <name evidence="1" type="ORF">S03H2_03635</name>
</gene>
<name>X1EEB9_9ZZZZ</name>
<feature type="non-terminal residue" evidence="1">
    <location>
        <position position="1"/>
    </location>
</feature>
<reference evidence="1" key="1">
    <citation type="journal article" date="2014" name="Front. Microbiol.">
        <title>High frequency of phylogenetically diverse reductive dehalogenase-homologous genes in deep subseafloor sedimentary metagenomes.</title>
        <authorList>
            <person name="Kawai M."/>
            <person name="Futagami T."/>
            <person name="Toyoda A."/>
            <person name="Takaki Y."/>
            <person name="Nishi S."/>
            <person name="Hori S."/>
            <person name="Arai W."/>
            <person name="Tsubouchi T."/>
            <person name="Morono Y."/>
            <person name="Uchiyama I."/>
            <person name="Ito T."/>
            <person name="Fujiyama A."/>
            <person name="Inagaki F."/>
            <person name="Takami H."/>
        </authorList>
    </citation>
    <scope>NUCLEOTIDE SEQUENCE</scope>
    <source>
        <strain evidence="1">Expedition CK06-06</strain>
    </source>
</reference>
<proteinExistence type="predicted"/>